<dbReference type="GO" id="GO:0016987">
    <property type="term" value="F:sigma factor activity"/>
    <property type="evidence" value="ECO:0007669"/>
    <property type="project" value="UniProtKB-KW"/>
</dbReference>
<evidence type="ECO:0000256" key="5">
    <source>
        <dbReference type="ARBA" id="ARBA00023163"/>
    </source>
</evidence>
<dbReference type="GO" id="GO:0003677">
    <property type="term" value="F:DNA binding"/>
    <property type="evidence" value="ECO:0007669"/>
    <property type="project" value="UniProtKB-KW"/>
</dbReference>
<dbReference type="SUPFAM" id="SSF88659">
    <property type="entry name" value="Sigma3 and sigma4 domains of RNA polymerase sigma factors"/>
    <property type="match status" value="1"/>
</dbReference>
<dbReference type="Gene3D" id="1.10.10.10">
    <property type="entry name" value="Winged helix-like DNA-binding domain superfamily/Winged helix DNA-binding domain"/>
    <property type="match status" value="1"/>
</dbReference>
<protein>
    <submittedName>
        <fullName evidence="8">Sigma-70 family RNA polymerase sigma factor</fullName>
    </submittedName>
</protein>
<dbReference type="Pfam" id="PF04542">
    <property type="entry name" value="Sigma70_r2"/>
    <property type="match status" value="1"/>
</dbReference>
<keyword evidence="2" id="KW-0805">Transcription regulation</keyword>
<dbReference type="PANTHER" id="PTHR43133">
    <property type="entry name" value="RNA POLYMERASE ECF-TYPE SIGMA FACTO"/>
    <property type="match status" value="1"/>
</dbReference>
<dbReference type="InterPro" id="IPR039425">
    <property type="entry name" value="RNA_pol_sigma-70-like"/>
</dbReference>
<proteinExistence type="inferred from homology"/>
<dbReference type="Pfam" id="PF08281">
    <property type="entry name" value="Sigma70_r4_2"/>
    <property type="match status" value="1"/>
</dbReference>
<evidence type="ECO:0000256" key="2">
    <source>
        <dbReference type="ARBA" id="ARBA00023015"/>
    </source>
</evidence>
<dbReference type="InterPro" id="IPR013324">
    <property type="entry name" value="RNA_pol_sigma_r3/r4-like"/>
</dbReference>
<dbReference type="InterPro" id="IPR036388">
    <property type="entry name" value="WH-like_DNA-bd_sf"/>
</dbReference>
<organism evidence="8 9">
    <name type="scientific">Macrococcoides goetzii</name>
    <dbReference type="NCBI Taxonomy" id="1891097"/>
    <lineage>
        <taxon>Bacteria</taxon>
        <taxon>Bacillati</taxon>
        <taxon>Bacillota</taxon>
        <taxon>Bacilli</taxon>
        <taxon>Bacillales</taxon>
        <taxon>Staphylococcaceae</taxon>
        <taxon>Macrococcoides</taxon>
    </lineage>
</organism>
<evidence type="ECO:0000256" key="3">
    <source>
        <dbReference type="ARBA" id="ARBA00023082"/>
    </source>
</evidence>
<reference evidence="8 9" key="1">
    <citation type="journal article" date="2018" name="Front. Microbiol.">
        <title>Description and Comparative Genomics of Macrococcus caseolyticus subsp. hominis subsp. nov., Macrococcus goetzii sp. nov., Macrococcus epidermidis sp. nov., and Macrococcus bohemicus sp. nov., Novel Macrococci From Human Clinical Material With Virulence Potential and Suspected Uptake of Foreign DNA by Natural Transformation.</title>
        <authorList>
            <person name="Maslanova I."/>
            <person name="Wertheimer Z."/>
            <person name="Sedlacek I."/>
            <person name="Svec P."/>
            <person name="Indrakova A."/>
            <person name="Kovarovic V."/>
            <person name="Schumann P."/>
            <person name="Sproer C."/>
            <person name="Kralova S."/>
            <person name="Sedo O."/>
            <person name="Kristofova L."/>
            <person name="Vrbovska V."/>
            <person name="Fuzik T."/>
            <person name="Petras P."/>
            <person name="Zdrahal Z."/>
            <person name="Ruzickova V."/>
            <person name="Doskar J."/>
            <person name="Pantucek R."/>
        </authorList>
    </citation>
    <scope>NUCLEOTIDE SEQUENCE [LARGE SCALE GENOMIC DNA]</scope>
    <source>
        <strain evidence="8 9">CCM 4927</strain>
    </source>
</reference>
<dbReference type="NCBIfam" id="TIGR02937">
    <property type="entry name" value="sigma70-ECF"/>
    <property type="match status" value="1"/>
</dbReference>
<accession>A0A2G5NQ49</accession>
<keyword evidence="3" id="KW-0731">Sigma factor</keyword>
<comment type="similarity">
    <text evidence="1">Belongs to the sigma-70 factor family. ECF subfamily.</text>
</comment>
<evidence type="ECO:0000256" key="1">
    <source>
        <dbReference type="ARBA" id="ARBA00010641"/>
    </source>
</evidence>
<dbReference type="GO" id="GO:0006352">
    <property type="term" value="P:DNA-templated transcription initiation"/>
    <property type="evidence" value="ECO:0007669"/>
    <property type="project" value="InterPro"/>
</dbReference>
<dbReference type="InterPro" id="IPR007627">
    <property type="entry name" value="RNA_pol_sigma70_r2"/>
</dbReference>
<comment type="caution">
    <text evidence="8">The sequence shown here is derived from an EMBL/GenBank/DDBJ whole genome shotgun (WGS) entry which is preliminary data.</text>
</comment>
<dbReference type="PANTHER" id="PTHR43133:SF8">
    <property type="entry name" value="RNA POLYMERASE SIGMA FACTOR HI_1459-RELATED"/>
    <property type="match status" value="1"/>
</dbReference>
<feature type="domain" description="RNA polymerase sigma-70 region 2" evidence="6">
    <location>
        <begin position="7"/>
        <end position="74"/>
    </location>
</feature>
<keyword evidence="5" id="KW-0804">Transcription</keyword>
<sequence length="165" mass="19719">MNDNQIYIEYRDFIYKFLLKYMNNADLAEEITQETFYQAIKSLDKFDPDKNTKFSSWLCQIALNLAKQALHKNTKQRNLVDRLSNNINSTTMNVEKDYLLKEQLGELYYLIDQLKPLEKEIVLLRIEKDLTFNEIAVVFGKTENWARVTYFRAKQKLIEVYHNES</sequence>
<evidence type="ECO:0000259" key="7">
    <source>
        <dbReference type="Pfam" id="PF08281"/>
    </source>
</evidence>
<dbReference type="InterPro" id="IPR014284">
    <property type="entry name" value="RNA_pol_sigma-70_dom"/>
</dbReference>
<evidence type="ECO:0000313" key="9">
    <source>
        <dbReference type="Proteomes" id="UP000229523"/>
    </source>
</evidence>
<name>A0A2G5NQ49_9STAP</name>
<evidence type="ECO:0000256" key="4">
    <source>
        <dbReference type="ARBA" id="ARBA00023125"/>
    </source>
</evidence>
<keyword evidence="9" id="KW-1185">Reference proteome</keyword>
<keyword evidence="4" id="KW-0238">DNA-binding</keyword>
<dbReference type="EMBL" id="MJBI02000001">
    <property type="protein sequence ID" value="RAI82116.1"/>
    <property type="molecule type" value="Genomic_DNA"/>
</dbReference>
<feature type="domain" description="RNA polymerase sigma factor 70 region 4 type 2" evidence="7">
    <location>
        <begin position="105"/>
        <end position="157"/>
    </location>
</feature>
<dbReference type="AlphaFoldDB" id="A0A2G5NQ49"/>
<dbReference type="Proteomes" id="UP000229523">
    <property type="component" value="Unassembled WGS sequence"/>
</dbReference>
<evidence type="ECO:0000259" key="6">
    <source>
        <dbReference type="Pfam" id="PF04542"/>
    </source>
</evidence>
<dbReference type="SUPFAM" id="SSF88946">
    <property type="entry name" value="Sigma2 domain of RNA polymerase sigma factors"/>
    <property type="match status" value="1"/>
</dbReference>
<dbReference type="RefSeq" id="WP_099579639.1">
    <property type="nucleotide sequence ID" value="NZ_MJBI02000001.1"/>
</dbReference>
<dbReference type="InterPro" id="IPR013249">
    <property type="entry name" value="RNA_pol_sigma70_r4_t2"/>
</dbReference>
<dbReference type="InterPro" id="IPR013325">
    <property type="entry name" value="RNA_pol_sigma_r2"/>
</dbReference>
<evidence type="ECO:0000313" key="8">
    <source>
        <dbReference type="EMBL" id="RAI82116.1"/>
    </source>
</evidence>
<dbReference type="Gene3D" id="1.10.1740.10">
    <property type="match status" value="1"/>
</dbReference>
<gene>
    <name evidence="8" type="ORF">BFS35_000070</name>
</gene>